<evidence type="ECO:0000256" key="4">
    <source>
        <dbReference type="ARBA" id="ARBA00022840"/>
    </source>
</evidence>
<dbReference type="InterPro" id="IPR003593">
    <property type="entry name" value="AAA+_ATPase"/>
</dbReference>
<dbReference type="CDD" id="cd03215">
    <property type="entry name" value="ABC_Carb_Monos_II"/>
    <property type="match status" value="1"/>
</dbReference>
<dbReference type="SUPFAM" id="SSF52540">
    <property type="entry name" value="P-loop containing nucleoside triphosphate hydrolases"/>
    <property type="match status" value="2"/>
</dbReference>
<dbReference type="KEGG" id="bcoh:BC6307_15290"/>
<gene>
    <name evidence="6" type="ORF">BC6307_15290</name>
</gene>
<dbReference type="PROSITE" id="PS00211">
    <property type="entry name" value="ABC_TRANSPORTER_1"/>
    <property type="match status" value="1"/>
</dbReference>
<evidence type="ECO:0000259" key="5">
    <source>
        <dbReference type="PROSITE" id="PS50893"/>
    </source>
</evidence>
<keyword evidence="4" id="KW-0067">ATP-binding</keyword>
<dbReference type="InterPro" id="IPR027417">
    <property type="entry name" value="P-loop_NTPase"/>
</dbReference>
<keyword evidence="2" id="KW-0677">Repeat</keyword>
<keyword evidence="3" id="KW-0547">Nucleotide-binding</keyword>
<dbReference type="InterPro" id="IPR050107">
    <property type="entry name" value="ABC_carbohydrate_import_ATPase"/>
</dbReference>
<dbReference type="InterPro" id="IPR003439">
    <property type="entry name" value="ABC_transporter-like_ATP-bd"/>
</dbReference>
<proteinExistence type="predicted"/>
<dbReference type="PROSITE" id="PS50893">
    <property type="entry name" value="ABC_TRANSPORTER_2"/>
    <property type="match status" value="2"/>
</dbReference>
<evidence type="ECO:0000313" key="7">
    <source>
        <dbReference type="Proteomes" id="UP000215224"/>
    </source>
</evidence>
<dbReference type="PANTHER" id="PTHR43790:SF9">
    <property type="entry name" value="GALACTOFURANOSE TRANSPORTER ATP-BINDING PROTEIN YTFR"/>
    <property type="match status" value="1"/>
</dbReference>
<dbReference type="PANTHER" id="PTHR43790">
    <property type="entry name" value="CARBOHYDRATE TRANSPORT ATP-BINDING PROTEIN MG119-RELATED"/>
    <property type="match status" value="1"/>
</dbReference>
<evidence type="ECO:0000256" key="3">
    <source>
        <dbReference type="ARBA" id="ARBA00022741"/>
    </source>
</evidence>
<organism evidence="6 7">
    <name type="scientific">Sutcliffiella cohnii</name>
    <dbReference type="NCBI Taxonomy" id="33932"/>
    <lineage>
        <taxon>Bacteria</taxon>
        <taxon>Bacillati</taxon>
        <taxon>Bacillota</taxon>
        <taxon>Bacilli</taxon>
        <taxon>Bacillales</taxon>
        <taxon>Bacillaceae</taxon>
        <taxon>Sutcliffiella</taxon>
    </lineage>
</organism>
<dbReference type="SMART" id="SM00382">
    <property type="entry name" value="AAA"/>
    <property type="match status" value="2"/>
</dbReference>
<dbReference type="AlphaFoldDB" id="A0A223KT80"/>
<evidence type="ECO:0000313" key="6">
    <source>
        <dbReference type="EMBL" id="AST92558.1"/>
    </source>
</evidence>
<feature type="domain" description="ABC transporter" evidence="5">
    <location>
        <begin position="241"/>
        <end position="497"/>
    </location>
</feature>
<dbReference type="CDD" id="cd03216">
    <property type="entry name" value="ABC_Carb_Monos_I"/>
    <property type="match status" value="1"/>
</dbReference>
<dbReference type="GO" id="GO:0005524">
    <property type="term" value="F:ATP binding"/>
    <property type="evidence" value="ECO:0007669"/>
    <property type="project" value="UniProtKB-KW"/>
</dbReference>
<feature type="domain" description="ABC transporter" evidence="5">
    <location>
        <begin position="6"/>
        <end position="242"/>
    </location>
</feature>
<protein>
    <submittedName>
        <fullName evidence="6">ABC transporter</fullName>
    </submittedName>
</protein>
<dbReference type="InterPro" id="IPR017871">
    <property type="entry name" value="ABC_transporter-like_CS"/>
</dbReference>
<evidence type="ECO:0000256" key="1">
    <source>
        <dbReference type="ARBA" id="ARBA00022448"/>
    </source>
</evidence>
<accession>A0A223KT80</accession>
<dbReference type="STRING" id="1314751.GCA_001591425_03551"/>
<keyword evidence="1" id="KW-0813">Transport</keyword>
<sequence length="501" mass="55419">MKKMTLNMENISIEFPGVKALQQVHFIAETGKVHALIGANGAGKSTLMKVLSGSYTHYTGDIIINEEKIFVNSPKEALQYGIQIVHQEVDTGLIPYLTVGENVMLHKVEKKFWVNWQKVHKEAEAILRSMDVQVSSTKLVRDLTLAEKQMVLIARALTTDCKFLLLDEPTASLSKKETDQLFKIVRELMRKNVGVIFISHRLPEIFALCDEITVMRNGKVVAHEAIHVTTPNKVVELMLGKKLDDQFPKRQATIGEPLLQVNGLTDSNMLLNVHLHVRKGEIVGIAGLVGAGKSELCRALFGCEPIASGEVMIGNEKVKIKSPTDAVSKGIAFIPEERRKEGVLVSESVAVNMTAANLHVVSNKYHFLNKKIENQKTNELINRLGVKAPSSKTKVQFLSGGNQQKIVIGKWLLTDADLYIFDEPTKGIDVGAKKDIFELIQQLAVRGKGILYASSETAEIIGLTNRTYVLYDGKIVKEVTTSETSEEEILYYATGGTDNGK</sequence>
<dbReference type="Proteomes" id="UP000215224">
    <property type="component" value="Chromosome"/>
</dbReference>
<dbReference type="EMBL" id="CP018866">
    <property type="protein sequence ID" value="AST92558.1"/>
    <property type="molecule type" value="Genomic_DNA"/>
</dbReference>
<dbReference type="RefSeq" id="WP_066419239.1">
    <property type="nucleotide sequence ID" value="NZ_CP018866.1"/>
</dbReference>
<dbReference type="Gene3D" id="3.40.50.300">
    <property type="entry name" value="P-loop containing nucleotide triphosphate hydrolases"/>
    <property type="match status" value="2"/>
</dbReference>
<name>A0A223KT80_9BACI</name>
<dbReference type="Pfam" id="PF00005">
    <property type="entry name" value="ABC_tran"/>
    <property type="match status" value="2"/>
</dbReference>
<reference evidence="6 7" key="1">
    <citation type="submission" date="2016-12" db="EMBL/GenBank/DDBJ databases">
        <title>The whole genome sequencing and assembly of Bacillus cohnii DSM 6307T strain.</title>
        <authorList>
            <person name="Lee Y.-J."/>
            <person name="Yi H."/>
            <person name="Bahn Y.-S."/>
            <person name="Kim J.F."/>
            <person name="Lee D.-W."/>
        </authorList>
    </citation>
    <scope>NUCLEOTIDE SEQUENCE [LARGE SCALE GENOMIC DNA]</scope>
    <source>
        <strain evidence="6 7">DSM 6307</strain>
    </source>
</reference>
<keyword evidence="7" id="KW-1185">Reference proteome</keyword>
<evidence type="ECO:0000256" key="2">
    <source>
        <dbReference type="ARBA" id="ARBA00022737"/>
    </source>
</evidence>
<dbReference type="GO" id="GO:0016887">
    <property type="term" value="F:ATP hydrolysis activity"/>
    <property type="evidence" value="ECO:0007669"/>
    <property type="project" value="InterPro"/>
</dbReference>